<dbReference type="AlphaFoldDB" id="A0A099U0L5"/>
<dbReference type="Pfam" id="PF16510">
    <property type="entry name" value="P22_portal"/>
    <property type="match status" value="1"/>
</dbReference>
<evidence type="ECO:0000313" key="2">
    <source>
        <dbReference type="EMBL" id="STQ85761.1"/>
    </source>
</evidence>
<name>A0A099U0L5_9HELI</name>
<protein>
    <submittedName>
        <fullName evidence="2">Portal protein</fullName>
    </submittedName>
</protein>
<dbReference type="Proteomes" id="UP000255139">
    <property type="component" value="Unassembled WGS sequence"/>
</dbReference>
<feature type="coiled-coil region" evidence="1">
    <location>
        <begin position="504"/>
        <end position="543"/>
    </location>
</feature>
<dbReference type="STRING" id="216.LS73_01880"/>
<dbReference type="EMBL" id="JRPD02000029">
    <property type="protein sequence ID" value="TLD98490.1"/>
    <property type="molecule type" value="Genomic_DNA"/>
</dbReference>
<reference evidence="3 4" key="1">
    <citation type="journal article" date="2014" name="Genome Announc.">
        <title>Draft genome sequences of eight enterohepatic helicobacter species isolated from both laboratory and wild rodents.</title>
        <authorList>
            <person name="Sheh A."/>
            <person name="Shen Z."/>
            <person name="Fox J.G."/>
        </authorList>
    </citation>
    <scope>NUCLEOTIDE SEQUENCE [LARGE SCALE GENOMIC DNA]</scope>
    <source>
        <strain evidence="3 4">ST1</strain>
    </source>
</reference>
<evidence type="ECO:0000313" key="5">
    <source>
        <dbReference type="Proteomes" id="UP000255139"/>
    </source>
</evidence>
<dbReference type="InterPro" id="IPR032427">
    <property type="entry name" value="P22_portal"/>
</dbReference>
<evidence type="ECO:0000256" key="1">
    <source>
        <dbReference type="SAM" id="Coils"/>
    </source>
</evidence>
<dbReference type="RefSeq" id="WP_034557014.1">
    <property type="nucleotide sequence ID" value="NZ_FZML01000014.1"/>
</dbReference>
<sequence length="556" mass="64482">MKKELHDELMQSLSESIMLNKEAMDEFELAKQYYEGNQLDPYTLSILEQRGQPPLYENLYAMLGEKLLGYKLNANTELQAIGFQKQDRATAEIITNILKSITQTKEYQITKQQCDLDLMLGICACEIWLKESRDKEDLVISIRHIPMYSLYIDPYSQKEDASDAKYFHKVLFMDSKEAKKRYGDKQFKEYSNSENGARKRVRFYESFVKNIETNQYDRYIWNDNEIISIEKNPFDVSFCPIVVRKLYIDSQNRFYGIFRNIKPFQDYINFAENRMANMLGSQKILYERSAIYNADEFAKQVSLDNAVVGVEDGALASNKIIFQNHTNDLSALSQKSEQKRALAKMQMGFNDEALGQNMSRASGVVVQQRTNAGLVGIQRFLMSSDLFDKQVFSCCIELITKYFTTNQIFRIVEQDVFEEYFEINGKNGENKINVGHYDINIETKPKNNSNRDERFAQWVELIKSGFIPQEYMKDIIPLVLDDSDSNVANQVKRLLAKKMQEEANNPMAQQMQQLQMQMQQLQAQVLQATAREKEAKAIKYQAQANDPNITLPKGDK</sequence>
<dbReference type="OrthoDB" id="5314349at2"/>
<dbReference type="EMBL" id="UGJE01000002">
    <property type="protein sequence ID" value="STQ85761.1"/>
    <property type="molecule type" value="Genomic_DNA"/>
</dbReference>
<reference evidence="2 5" key="2">
    <citation type="submission" date="2018-06" db="EMBL/GenBank/DDBJ databases">
        <authorList>
            <consortium name="Pathogen Informatics"/>
            <person name="Doyle S."/>
        </authorList>
    </citation>
    <scope>NUCLEOTIDE SEQUENCE [LARGE SCALE GENOMIC DNA]</scope>
    <source>
        <strain evidence="2 5">NCTC12714</strain>
    </source>
</reference>
<accession>A0A099U0L5</accession>
<organism evidence="2 5">
    <name type="scientific">Helicobacter muridarum</name>
    <dbReference type="NCBI Taxonomy" id="216"/>
    <lineage>
        <taxon>Bacteria</taxon>
        <taxon>Pseudomonadati</taxon>
        <taxon>Campylobacterota</taxon>
        <taxon>Epsilonproteobacteria</taxon>
        <taxon>Campylobacterales</taxon>
        <taxon>Helicobacteraceae</taxon>
        <taxon>Helicobacter</taxon>
    </lineage>
</organism>
<evidence type="ECO:0000313" key="4">
    <source>
        <dbReference type="Proteomes" id="UP000029922"/>
    </source>
</evidence>
<proteinExistence type="predicted"/>
<keyword evidence="5" id="KW-1185">Reference proteome</keyword>
<keyword evidence="1" id="KW-0175">Coiled coil</keyword>
<dbReference type="Proteomes" id="UP000029922">
    <property type="component" value="Unassembled WGS sequence"/>
</dbReference>
<gene>
    <name evidence="3" type="ORF">LS73_008810</name>
    <name evidence="2" type="ORF">NCTC12714_00549</name>
</gene>
<evidence type="ECO:0000313" key="3">
    <source>
        <dbReference type="EMBL" id="TLD98490.1"/>
    </source>
</evidence>